<protein>
    <submittedName>
        <fullName evidence="2">Uncharacterized protein</fullName>
    </submittedName>
</protein>
<reference evidence="3" key="1">
    <citation type="journal article" date="2019" name="Int. J. Syst. Evol. Microbiol.">
        <title>The Global Catalogue of Microorganisms (GCM) 10K type strain sequencing project: providing services to taxonomists for standard genome sequencing and annotation.</title>
        <authorList>
            <consortium name="The Broad Institute Genomics Platform"/>
            <consortium name="The Broad Institute Genome Sequencing Center for Infectious Disease"/>
            <person name="Wu L."/>
            <person name="Ma J."/>
        </authorList>
    </citation>
    <scope>NUCLEOTIDE SEQUENCE [LARGE SCALE GENOMIC DNA]</scope>
    <source>
        <strain evidence="3">JCM 17938</strain>
    </source>
</reference>
<name>A0ABP8TZ34_9ACTN</name>
<comment type="caution">
    <text evidence="2">The sequence shown here is derived from an EMBL/GenBank/DDBJ whole genome shotgun (WGS) entry which is preliminary data.</text>
</comment>
<organism evidence="2 3">
    <name type="scientific">Actinoallomurus liliacearum</name>
    <dbReference type="NCBI Taxonomy" id="1080073"/>
    <lineage>
        <taxon>Bacteria</taxon>
        <taxon>Bacillati</taxon>
        <taxon>Actinomycetota</taxon>
        <taxon>Actinomycetes</taxon>
        <taxon>Streptosporangiales</taxon>
        <taxon>Thermomonosporaceae</taxon>
        <taxon>Actinoallomurus</taxon>
    </lineage>
</organism>
<evidence type="ECO:0000313" key="3">
    <source>
        <dbReference type="Proteomes" id="UP001500212"/>
    </source>
</evidence>
<sequence length="102" mass="11021">MRPVRPEANAAQIARELEQKCPGWVVIWSAWRQAFTAFSAVTAEALVIDDSSAYRLLQRIGEAQRTRPRLVVPADSGRGAGPSVAGGEGPVAGGLVRPRRER</sequence>
<proteinExistence type="predicted"/>
<evidence type="ECO:0000313" key="2">
    <source>
        <dbReference type="EMBL" id="GAA4617963.1"/>
    </source>
</evidence>
<accession>A0ABP8TZ34</accession>
<gene>
    <name evidence="2" type="ORF">GCM10023195_80420</name>
</gene>
<evidence type="ECO:0000256" key="1">
    <source>
        <dbReference type="SAM" id="MobiDB-lite"/>
    </source>
</evidence>
<feature type="compositionally biased region" description="Gly residues" evidence="1">
    <location>
        <begin position="78"/>
        <end position="92"/>
    </location>
</feature>
<feature type="region of interest" description="Disordered" evidence="1">
    <location>
        <begin position="68"/>
        <end position="102"/>
    </location>
</feature>
<dbReference type="Proteomes" id="UP001500212">
    <property type="component" value="Unassembled WGS sequence"/>
</dbReference>
<dbReference type="EMBL" id="BAABHJ010000040">
    <property type="protein sequence ID" value="GAA4617963.1"/>
    <property type="molecule type" value="Genomic_DNA"/>
</dbReference>
<keyword evidence="3" id="KW-1185">Reference proteome</keyword>